<accession>A0ABW8URV6</accession>
<name>A0ABW8URV6_9RHOB</name>
<keyword evidence="1" id="KW-0732">Signal</keyword>
<keyword evidence="3" id="KW-1185">Reference proteome</keyword>
<dbReference type="RefSeq" id="WP_407591475.1">
    <property type="nucleotide sequence ID" value="NZ_JBHDIY010000002.1"/>
</dbReference>
<sequence length="156" mass="17037">MSRRRVLISALAASLSSPAIAQQTAATVGQIDAQTLAAYLDVLLPADEHSPAASTLGIEADIIDFAKQVPQFQQLLAIGTDWLNTTGRGPFHTLSLVDQQRVVEWMRTADRKYVPGRFYLLVRLTGVEFYYAHAEATGGFDLNPAPQPAGYPPPWQ</sequence>
<reference evidence="2 3" key="1">
    <citation type="submission" date="2024-08" db="EMBL/GenBank/DDBJ databases">
        <title>Tateyamaria sp. nov., isolated from marine algae.</title>
        <authorList>
            <person name="Choi B.J."/>
            <person name="Kim J.M."/>
            <person name="Lee J.K."/>
            <person name="Choi D.G."/>
            <person name="Bayburt H."/>
            <person name="Baek J.H."/>
            <person name="Han D.M."/>
            <person name="Jeon C.O."/>
        </authorList>
    </citation>
    <scope>NUCLEOTIDE SEQUENCE [LARGE SCALE GENOMIC DNA]</scope>
    <source>
        <strain evidence="2 3">KMU-156</strain>
    </source>
</reference>
<organism evidence="2 3">
    <name type="scientific">Tateyamaria armeniaca</name>
    <dbReference type="NCBI Taxonomy" id="2518930"/>
    <lineage>
        <taxon>Bacteria</taxon>
        <taxon>Pseudomonadati</taxon>
        <taxon>Pseudomonadota</taxon>
        <taxon>Alphaproteobacteria</taxon>
        <taxon>Rhodobacterales</taxon>
        <taxon>Roseobacteraceae</taxon>
        <taxon>Tateyamaria</taxon>
    </lineage>
</organism>
<feature type="signal peptide" evidence="1">
    <location>
        <begin position="1"/>
        <end position="21"/>
    </location>
</feature>
<proteinExistence type="predicted"/>
<gene>
    <name evidence="2" type="ORF">ACERZ8_06920</name>
</gene>
<evidence type="ECO:0000313" key="2">
    <source>
        <dbReference type="EMBL" id="MFL4469610.1"/>
    </source>
</evidence>
<dbReference type="InterPro" id="IPR027056">
    <property type="entry name" value="Gluconate_2DH_su3"/>
</dbReference>
<dbReference type="EMBL" id="JBHDIY010000002">
    <property type="protein sequence ID" value="MFL4469610.1"/>
    <property type="molecule type" value="Genomic_DNA"/>
</dbReference>
<protein>
    <submittedName>
        <fullName evidence="2">Gluconate 2-dehydrogenase subunit 3 family protein</fullName>
    </submittedName>
</protein>
<evidence type="ECO:0000313" key="3">
    <source>
        <dbReference type="Proteomes" id="UP001627408"/>
    </source>
</evidence>
<dbReference type="Pfam" id="PF13618">
    <property type="entry name" value="Gluconate_2-dh3"/>
    <property type="match status" value="1"/>
</dbReference>
<dbReference type="Proteomes" id="UP001627408">
    <property type="component" value="Unassembled WGS sequence"/>
</dbReference>
<evidence type="ECO:0000256" key="1">
    <source>
        <dbReference type="SAM" id="SignalP"/>
    </source>
</evidence>
<feature type="chain" id="PRO_5045617124" evidence="1">
    <location>
        <begin position="22"/>
        <end position="156"/>
    </location>
</feature>
<comment type="caution">
    <text evidence="2">The sequence shown here is derived from an EMBL/GenBank/DDBJ whole genome shotgun (WGS) entry which is preliminary data.</text>
</comment>